<feature type="transmembrane region" description="Helical" evidence="3">
    <location>
        <begin position="514"/>
        <end position="538"/>
    </location>
</feature>
<feature type="compositionally biased region" description="Polar residues" evidence="2">
    <location>
        <begin position="300"/>
        <end position="317"/>
    </location>
</feature>
<dbReference type="RefSeq" id="XP_005107868.2">
    <property type="nucleotide sequence ID" value="XM_005107811.3"/>
</dbReference>
<gene>
    <name evidence="6" type="primary">LOC101849239</name>
</gene>
<feature type="transmembrane region" description="Helical" evidence="3">
    <location>
        <begin position="461"/>
        <end position="484"/>
    </location>
</feature>
<keyword evidence="3" id="KW-1133">Transmembrane helix</keyword>
<feature type="transmembrane region" description="Helical" evidence="3">
    <location>
        <begin position="52"/>
        <end position="77"/>
    </location>
</feature>
<feature type="region of interest" description="Disordered" evidence="2">
    <location>
        <begin position="278"/>
        <end position="317"/>
    </location>
</feature>
<sequence length="608" mass="64051">MASAEVGVAPDGGWGWAVAVGGFFVSFFLDGLEYSYGVLLPHLRAEFKADMSLLTFTGGLLTGVCLGMGPITAVLVVKFGCRPVAFAGGLLASLSLIVATRVPTIELFIVFYGGFTGVGIGLIYLPSITTINRYFHKKRGVVVGVATSGSGLGLLVLAILIDLLISEYGWRGCYLIIAAVYLHLCVCASLMRPLGGSHVKTADGEEEVGCSDSGGVSEGEECLVVGETRVCPDGWGDVTVGKTCPSEQCDLGTGQGQGSNYNVPVLTSTQTPHIEQTLLGKDQNDKNLLLEGSKYPRGFSGSSNKDGVNDPLPSTNHHQQMAQQILQHHSHHHKPHTHHGSLQDTSNNELLNNLPSDLLHIPPECISVSSLSIASLRSRSLQSLRAKSLNTSCTHSHLSVDQKVVVAPDVTARVSPLSLLRLAGFDLFCVGAFLIQVAASIPAMFTPSYTLSLGLDQTSAATVVSVLGIANTVGRLVAGFLAYLKVGSVRIYNTGTFLAGLACYFLPACTTYPTLLTFAVCHGFFLGAFPPLQSVILVEQLGLSLLPASLGIVCLCKSVASVVGPTLAGALFEAVGTYSVPFYFAGGILTLSTVLHCVMSFCPRPQTQ</sequence>
<accession>A0ABM0K3F9</accession>
<evidence type="ECO:0000313" key="5">
    <source>
        <dbReference type="Proteomes" id="UP000694888"/>
    </source>
</evidence>
<protein>
    <submittedName>
        <fullName evidence="6">Monocarboxylate transporter 3</fullName>
    </submittedName>
</protein>
<dbReference type="Proteomes" id="UP000694888">
    <property type="component" value="Unplaced"/>
</dbReference>
<feature type="domain" description="Major facilitator superfamily (MFS) profile" evidence="4">
    <location>
        <begin position="424"/>
        <end position="608"/>
    </location>
</feature>
<evidence type="ECO:0000256" key="3">
    <source>
        <dbReference type="SAM" id="Phobius"/>
    </source>
</evidence>
<feature type="transmembrane region" description="Helical" evidence="3">
    <location>
        <begin position="108"/>
        <end position="128"/>
    </location>
</feature>
<dbReference type="Gene3D" id="1.20.1250.20">
    <property type="entry name" value="MFS general substrate transporter like domains"/>
    <property type="match status" value="2"/>
</dbReference>
<feature type="transmembrane region" description="Helical" evidence="3">
    <location>
        <begin position="580"/>
        <end position="602"/>
    </location>
</feature>
<feature type="transmembrane region" description="Helical" evidence="3">
    <location>
        <begin position="545"/>
        <end position="568"/>
    </location>
</feature>
<evidence type="ECO:0000256" key="2">
    <source>
        <dbReference type="SAM" id="MobiDB-lite"/>
    </source>
</evidence>
<feature type="transmembrane region" description="Helical" evidence="3">
    <location>
        <begin position="84"/>
        <end position="102"/>
    </location>
</feature>
<keyword evidence="3" id="KW-0472">Membrane</keyword>
<evidence type="ECO:0000256" key="1">
    <source>
        <dbReference type="ARBA" id="ARBA00004141"/>
    </source>
</evidence>
<dbReference type="PROSITE" id="PS50850">
    <property type="entry name" value="MFS"/>
    <property type="match status" value="1"/>
</dbReference>
<evidence type="ECO:0000313" key="6">
    <source>
        <dbReference type="RefSeq" id="XP_005107868.2"/>
    </source>
</evidence>
<keyword evidence="3" id="KW-0812">Transmembrane</keyword>
<feature type="transmembrane region" description="Helical" evidence="3">
    <location>
        <begin position="173"/>
        <end position="191"/>
    </location>
</feature>
<dbReference type="InterPro" id="IPR020846">
    <property type="entry name" value="MFS_dom"/>
</dbReference>
<comment type="subcellular location">
    <subcellularLocation>
        <location evidence="1">Membrane</location>
        <topology evidence="1">Multi-pass membrane protein</topology>
    </subcellularLocation>
</comment>
<feature type="transmembrane region" description="Helical" evidence="3">
    <location>
        <begin position="140"/>
        <end position="161"/>
    </location>
</feature>
<dbReference type="InterPro" id="IPR036259">
    <property type="entry name" value="MFS_trans_sf"/>
</dbReference>
<feature type="transmembrane region" description="Helical" evidence="3">
    <location>
        <begin position="491"/>
        <end position="508"/>
    </location>
</feature>
<dbReference type="Pfam" id="PF07690">
    <property type="entry name" value="MFS_1"/>
    <property type="match status" value="2"/>
</dbReference>
<name>A0ABM0K3F9_APLCA</name>
<proteinExistence type="predicted"/>
<dbReference type="GeneID" id="101849239"/>
<reference evidence="6" key="1">
    <citation type="submission" date="2025-08" db="UniProtKB">
        <authorList>
            <consortium name="RefSeq"/>
        </authorList>
    </citation>
    <scope>IDENTIFICATION</scope>
</reference>
<feature type="transmembrane region" description="Helical" evidence="3">
    <location>
        <begin position="12"/>
        <end position="32"/>
    </location>
</feature>
<keyword evidence="5" id="KW-1185">Reference proteome</keyword>
<evidence type="ECO:0000259" key="4">
    <source>
        <dbReference type="PROSITE" id="PS50850"/>
    </source>
</evidence>
<organism evidence="5 6">
    <name type="scientific">Aplysia californica</name>
    <name type="common">California sea hare</name>
    <dbReference type="NCBI Taxonomy" id="6500"/>
    <lineage>
        <taxon>Eukaryota</taxon>
        <taxon>Metazoa</taxon>
        <taxon>Spiralia</taxon>
        <taxon>Lophotrochozoa</taxon>
        <taxon>Mollusca</taxon>
        <taxon>Gastropoda</taxon>
        <taxon>Heterobranchia</taxon>
        <taxon>Euthyneura</taxon>
        <taxon>Tectipleura</taxon>
        <taxon>Aplysiida</taxon>
        <taxon>Aplysioidea</taxon>
        <taxon>Aplysiidae</taxon>
        <taxon>Aplysia</taxon>
    </lineage>
</organism>
<dbReference type="PANTHER" id="PTHR11360">
    <property type="entry name" value="MONOCARBOXYLATE TRANSPORTER"/>
    <property type="match status" value="1"/>
</dbReference>
<dbReference type="PANTHER" id="PTHR11360:SF286">
    <property type="entry name" value="GH22266P"/>
    <property type="match status" value="1"/>
</dbReference>
<feature type="transmembrane region" description="Helical" evidence="3">
    <location>
        <begin position="422"/>
        <end position="441"/>
    </location>
</feature>
<dbReference type="InterPro" id="IPR011701">
    <property type="entry name" value="MFS"/>
</dbReference>
<dbReference type="InterPro" id="IPR050327">
    <property type="entry name" value="Proton-linked_MCT"/>
</dbReference>
<dbReference type="SUPFAM" id="SSF103473">
    <property type="entry name" value="MFS general substrate transporter"/>
    <property type="match status" value="1"/>
</dbReference>